<keyword evidence="3 4" id="KW-0704">Schiff base</keyword>
<gene>
    <name evidence="4 5" type="primary">aroD</name>
    <name evidence="5" type="ORF">GCM10009827_036920</name>
</gene>
<evidence type="ECO:0000313" key="6">
    <source>
        <dbReference type="Proteomes" id="UP001501470"/>
    </source>
</evidence>
<protein>
    <recommendedName>
        <fullName evidence="4">3-dehydroquinate dehydratase</fullName>
        <shortName evidence="4">3-dehydroquinase</shortName>
        <ecNumber evidence="4">4.2.1.10</ecNumber>
    </recommendedName>
    <alternativeName>
        <fullName evidence="4">Type I DHQase</fullName>
    </alternativeName>
    <alternativeName>
        <fullName evidence="4">Type I dehydroquinase</fullName>
        <shortName evidence="4">DHQ1</shortName>
    </alternativeName>
</protein>
<dbReference type="InterPro" id="IPR001381">
    <property type="entry name" value="DHquinase_I"/>
</dbReference>
<comment type="caution">
    <text evidence="4">Lacks conserved residue(s) required for the propagation of feature annotation.</text>
</comment>
<name>A0ABN2AFP1_9ACTN</name>
<comment type="caution">
    <text evidence="5">The sequence shown here is derived from an EMBL/GenBank/DDBJ whole genome shotgun (WGS) entry which is preliminary data.</text>
</comment>
<comment type="pathway">
    <text evidence="4">Metabolic intermediate biosynthesis; chorismate biosynthesis; chorismate from D-erythrose 4-phosphate and phosphoenolpyruvate: step 3/7.</text>
</comment>
<feature type="binding site" evidence="4">
    <location>
        <position position="195"/>
    </location>
    <ligand>
        <name>3-dehydroquinate</name>
        <dbReference type="ChEBI" id="CHEBI:32364"/>
    </ligand>
</feature>
<organism evidence="5 6">
    <name type="scientific">Dactylosporangium maewongense</name>
    <dbReference type="NCBI Taxonomy" id="634393"/>
    <lineage>
        <taxon>Bacteria</taxon>
        <taxon>Bacillati</taxon>
        <taxon>Actinomycetota</taxon>
        <taxon>Actinomycetes</taxon>
        <taxon>Micromonosporales</taxon>
        <taxon>Micromonosporaceae</taxon>
        <taxon>Dactylosporangium</taxon>
    </lineage>
</organism>
<dbReference type="InterPro" id="IPR050146">
    <property type="entry name" value="Type-I_3-dehydroquinase"/>
</dbReference>
<feature type="binding site" evidence="4">
    <location>
        <begin position="40"/>
        <end position="42"/>
    </location>
    <ligand>
        <name>3-dehydroquinate</name>
        <dbReference type="ChEBI" id="CHEBI:32364"/>
    </ligand>
</feature>
<dbReference type="RefSeq" id="WP_344503177.1">
    <property type="nucleotide sequence ID" value="NZ_BAAAQD010000006.1"/>
</dbReference>
<comment type="similarity">
    <text evidence="4">Belongs to the type-I 3-dehydroquinase family.</text>
</comment>
<dbReference type="Proteomes" id="UP001501470">
    <property type="component" value="Unassembled WGS sequence"/>
</dbReference>
<dbReference type="PANTHER" id="PTHR43699">
    <property type="entry name" value="3-DEHYDROQUINATE DEHYDRATASE"/>
    <property type="match status" value="1"/>
</dbReference>
<dbReference type="PANTHER" id="PTHR43699:SF1">
    <property type="entry name" value="3-DEHYDROQUINATE DEHYDRATASE"/>
    <property type="match status" value="1"/>
</dbReference>
<evidence type="ECO:0000256" key="2">
    <source>
        <dbReference type="ARBA" id="ARBA00023239"/>
    </source>
</evidence>
<dbReference type="SUPFAM" id="SSF51569">
    <property type="entry name" value="Aldolase"/>
    <property type="match status" value="1"/>
</dbReference>
<comment type="subunit">
    <text evidence="4">Homodimer.</text>
</comment>
<dbReference type="Pfam" id="PF01487">
    <property type="entry name" value="DHquinase_I"/>
    <property type="match status" value="1"/>
</dbReference>
<dbReference type="EC" id="4.2.1.10" evidence="4"/>
<keyword evidence="6" id="KW-1185">Reference proteome</keyword>
<feature type="active site" description="Schiff-base intermediate with substrate" evidence="4">
    <location>
        <position position="156"/>
    </location>
</feature>
<dbReference type="PROSITE" id="PS01028">
    <property type="entry name" value="DEHYDROQUINASE_I"/>
    <property type="match status" value="1"/>
</dbReference>
<comment type="catalytic activity">
    <reaction evidence="1 4">
        <text>3-dehydroquinate = 3-dehydroshikimate + H2O</text>
        <dbReference type="Rhea" id="RHEA:21096"/>
        <dbReference type="ChEBI" id="CHEBI:15377"/>
        <dbReference type="ChEBI" id="CHEBI:16630"/>
        <dbReference type="ChEBI" id="CHEBI:32364"/>
        <dbReference type="EC" id="4.2.1.10"/>
    </reaction>
</comment>
<keyword evidence="4" id="KW-0028">Amino-acid biosynthesis</keyword>
<feature type="binding site" evidence="4">
    <location>
        <position position="71"/>
    </location>
    <ligand>
        <name>3-dehydroquinate</name>
        <dbReference type="ChEBI" id="CHEBI:32364"/>
    </ligand>
</feature>
<feature type="binding site" evidence="4">
    <location>
        <position position="218"/>
    </location>
    <ligand>
        <name>3-dehydroquinate</name>
        <dbReference type="ChEBI" id="CHEBI:32364"/>
    </ligand>
</feature>
<dbReference type="CDD" id="cd00502">
    <property type="entry name" value="DHQase_I"/>
    <property type="match status" value="1"/>
</dbReference>
<feature type="binding site" evidence="4">
    <location>
        <position position="18"/>
    </location>
    <ligand>
        <name>3-dehydroquinate</name>
        <dbReference type="ChEBI" id="CHEBI:32364"/>
    </ligand>
</feature>
<reference evidence="5 6" key="1">
    <citation type="journal article" date="2019" name="Int. J. Syst. Evol. Microbiol.">
        <title>The Global Catalogue of Microorganisms (GCM) 10K type strain sequencing project: providing services to taxonomists for standard genome sequencing and annotation.</title>
        <authorList>
            <consortium name="The Broad Institute Genomics Platform"/>
            <consortium name="The Broad Institute Genome Sequencing Center for Infectious Disease"/>
            <person name="Wu L."/>
            <person name="Ma J."/>
        </authorList>
    </citation>
    <scope>NUCLEOTIDE SEQUENCE [LARGE SCALE GENOMIC DNA]</scope>
    <source>
        <strain evidence="5 6">JCM 15933</strain>
    </source>
</reference>
<proteinExistence type="inferred from homology"/>
<evidence type="ECO:0000256" key="3">
    <source>
        <dbReference type="ARBA" id="ARBA00023270"/>
    </source>
</evidence>
<dbReference type="NCBIfam" id="TIGR01093">
    <property type="entry name" value="aroD"/>
    <property type="match status" value="1"/>
</dbReference>
<accession>A0ABN2AFP1</accession>
<evidence type="ECO:0000256" key="1">
    <source>
        <dbReference type="ARBA" id="ARBA00001864"/>
    </source>
</evidence>
<dbReference type="HAMAP" id="MF_00214">
    <property type="entry name" value="AroD"/>
    <property type="match status" value="1"/>
</dbReference>
<feature type="active site" description="Proton donor/acceptor" evidence="4">
    <location>
        <position position="129"/>
    </location>
</feature>
<keyword evidence="2 4" id="KW-0456">Lyase</keyword>
<dbReference type="Gene3D" id="3.20.20.70">
    <property type="entry name" value="Aldolase class I"/>
    <property type="match status" value="1"/>
</dbReference>
<dbReference type="InterPro" id="IPR013785">
    <property type="entry name" value="Aldolase_TIM"/>
</dbReference>
<evidence type="ECO:0000313" key="5">
    <source>
        <dbReference type="EMBL" id="GAA1518378.1"/>
    </source>
</evidence>
<keyword evidence="4" id="KW-0057">Aromatic amino acid biosynthesis</keyword>
<dbReference type="InterPro" id="IPR018508">
    <property type="entry name" value="3-dehydroquinate_DH_AS"/>
</dbReference>
<sequence>MATLRERLAEEVPLVAVSFGDEDAGRDAAQARDLRVDVAELRVDWFASTDPEHALRQVRPFAGMPTLATIRSKDEGGYWAGDEPSRLRLYETLMPEVDAVDVELASTEIRAGVVAAARSHGTVVVLSHHDFTATPAAARLDELAEEGFAAGADLVKISTMAQGPDDLRTLTDFTLRHHHRGVIAIGMGPEGAASRLMLPVLGSRITYSFIGGRPAPGQLPFEETVRLLELFSPRFADRRAA</sequence>
<comment type="function">
    <text evidence="4">Involved in the third step of the chorismate pathway, which leads to the biosynthesis of aromatic amino acids. Catalyzes the cis-dehydration of 3-dehydroquinate (DHQ) and introduces the first double bond of the aromatic ring to yield 3-dehydroshikimate.</text>
</comment>
<dbReference type="EMBL" id="BAAAQD010000006">
    <property type="protein sequence ID" value="GAA1518378.1"/>
    <property type="molecule type" value="Genomic_DNA"/>
</dbReference>
<evidence type="ECO:0000256" key="4">
    <source>
        <dbReference type="HAMAP-Rule" id="MF_00214"/>
    </source>
</evidence>